<gene>
    <name evidence="1" type="ORF">EBO34_13520</name>
</gene>
<proteinExistence type="predicted"/>
<sequence>METDQYLLTVVRYIHQNPVKAGMVTRVDEWKWSSCPGYYKGAGALFCELLDSRFVLSQFANNMVKFKEFNERVNDDQCLDIEMSQRLTDDEGRALIVELLGTTLNIALVKRWERF</sequence>
<accession>A0A3M7TRR8</accession>
<evidence type="ECO:0008006" key="3">
    <source>
        <dbReference type="Google" id="ProtNLM"/>
    </source>
</evidence>
<protein>
    <recommendedName>
        <fullName evidence="3">Transposase</fullName>
    </recommendedName>
</protein>
<dbReference type="InterPro" id="IPR036515">
    <property type="entry name" value="Transposase_17_sf"/>
</dbReference>
<dbReference type="AlphaFoldDB" id="A0A3M7TRR8"/>
<evidence type="ECO:0000313" key="2">
    <source>
        <dbReference type="Proteomes" id="UP000278746"/>
    </source>
</evidence>
<dbReference type="RefSeq" id="WP_122899425.1">
    <property type="nucleotide sequence ID" value="NZ_RHIB01000002.1"/>
</dbReference>
<dbReference type="Proteomes" id="UP000278746">
    <property type="component" value="Unassembled WGS sequence"/>
</dbReference>
<name>A0A3M7TRR8_9BACI</name>
<dbReference type="OrthoDB" id="9788881at2"/>
<reference evidence="1 2" key="1">
    <citation type="submission" date="2018-10" db="EMBL/GenBank/DDBJ databases">
        <title>Bacillus Keqinensis sp. nov., a moderately halophilic bacterium isolated from a saline-alkaline lake.</title>
        <authorList>
            <person name="Wang H."/>
        </authorList>
    </citation>
    <scope>NUCLEOTIDE SEQUENCE [LARGE SCALE GENOMIC DNA]</scope>
    <source>
        <strain evidence="1 2">KQ-3</strain>
    </source>
</reference>
<dbReference type="Gene3D" id="3.30.70.1290">
    <property type="entry name" value="Transposase IS200-like"/>
    <property type="match status" value="1"/>
</dbReference>
<keyword evidence="2" id="KW-1185">Reference proteome</keyword>
<dbReference type="GO" id="GO:0004803">
    <property type="term" value="F:transposase activity"/>
    <property type="evidence" value="ECO:0007669"/>
    <property type="project" value="InterPro"/>
</dbReference>
<comment type="caution">
    <text evidence="1">The sequence shown here is derived from an EMBL/GenBank/DDBJ whole genome shotgun (WGS) entry which is preliminary data.</text>
</comment>
<dbReference type="GO" id="GO:0003677">
    <property type="term" value="F:DNA binding"/>
    <property type="evidence" value="ECO:0007669"/>
    <property type="project" value="InterPro"/>
</dbReference>
<evidence type="ECO:0000313" key="1">
    <source>
        <dbReference type="EMBL" id="RNA67730.1"/>
    </source>
</evidence>
<organism evidence="1 2">
    <name type="scientific">Alteribacter keqinensis</name>
    <dbReference type="NCBI Taxonomy" id="2483800"/>
    <lineage>
        <taxon>Bacteria</taxon>
        <taxon>Bacillati</taxon>
        <taxon>Bacillota</taxon>
        <taxon>Bacilli</taxon>
        <taxon>Bacillales</taxon>
        <taxon>Bacillaceae</taxon>
        <taxon>Alteribacter</taxon>
    </lineage>
</organism>
<dbReference type="EMBL" id="RHIB01000002">
    <property type="protein sequence ID" value="RNA67730.1"/>
    <property type="molecule type" value="Genomic_DNA"/>
</dbReference>
<dbReference type="GO" id="GO:0006313">
    <property type="term" value="P:DNA transposition"/>
    <property type="evidence" value="ECO:0007669"/>
    <property type="project" value="InterPro"/>
</dbReference>